<sequence>MKEMFSFTVKVFENGRFRLLEIHPGWPMDLKDITKDVLRIPGAQCAYIQDKGVLIIFQLIMVGPYPVVLSYYNVTNDTLKFICESDESGIEACMTLKGTVIYELNDNKTLKVGAGDHNLIVYKHVKNIVVFRENPVMTLDIHLDKLLLLKMSPTHSELDKILEIIEQKKNGQLFSTIANGSISLSHKLYRIIEALMGGKASESSTINILMNYLEEFVTNDLPKTKFNYSIDDIGTLLNIEAKIRGSNKEIMTLSEIFEASTSNERYADGKKMHVDKIREGLKFFTGMSPRDIRLDEALIQIAARIELEVKVGTLKKMTLGDHHSSFGFSEKYLSRKFKEKYGHTFEAFRNVALKKCRDEKDDLK</sequence>
<accession>A0A5B8VNJ8</accession>
<evidence type="ECO:0000313" key="1">
    <source>
        <dbReference type="EMBL" id="QEC72226.1"/>
    </source>
</evidence>
<keyword evidence="2" id="KW-1185">Reference proteome</keyword>
<evidence type="ECO:0000313" key="2">
    <source>
        <dbReference type="Proteomes" id="UP000321291"/>
    </source>
</evidence>
<protein>
    <submittedName>
        <fullName evidence="1">Uncharacterized protein</fullName>
    </submittedName>
</protein>
<dbReference type="EMBL" id="CP042434">
    <property type="protein sequence ID" value="QEC72226.1"/>
    <property type="molecule type" value="Genomic_DNA"/>
</dbReference>
<dbReference type="Gene3D" id="1.10.10.60">
    <property type="entry name" value="Homeodomain-like"/>
    <property type="match status" value="1"/>
</dbReference>
<organism evidence="1 2">
    <name type="scientific">Arachidicoccus ginsenosidivorans</name>
    <dbReference type="NCBI Taxonomy" id="496057"/>
    <lineage>
        <taxon>Bacteria</taxon>
        <taxon>Pseudomonadati</taxon>
        <taxon>Bacteroidota</taxon>
        <taxon>Chitinophagia</taxon>
        <taxon>Chitinophagales</taxon>
        <taxon>Chitinophagaceae</taxon>
        <taxon>Arachidicoccus</taxon>
    </lineage>
</organism>
<dbReference type="KEGG" id="agi:FSB73_11635"/>
<proteinExistence type="predicted"/>
<reference evidence="1 2" key="1">
    <citation type="journal article" date="2017" name="Int. J. Syst. Evol. Microbiol.">
        <title>Arachidicoccus ginsenosidivorans sp. nov., with ginsenoside-converting activity isolated from ginseng cultivating soil.</title>
        <authorList>
            <person name="Siddiqi M.Z."/>
            <person name="Aslam Z."/>
            <person name="Im W.T."/>
        </authorList>
    </citation>
    <scope>NUCLEOTIDE SEQUENCE [LARGE SCALE GENOMIC DNA]</scope>
    <source>
        <strain evidence="1 2">Gsoil 809</strain>
    </source>
</reference>
<name>A0A5B8VNJ8_9BACT</name>
<dbReference type="Proteomes" id="UP000321291">
    <property type="component" value="Chromosome"/>
</dbReference>
<dbReference type="AlphaFoldDB" id="A0A5B8VNJ8"/>
<gene>
    <name evidence="1" type="ORF">FSB73_11635</name>
</gene>
<dbReference type="RefSeq" id="WP_146782180.1">
    <property type="nucleotide sequence ID" value="NZ_CP042434.1"/>
</dbReference>